<protein>
    <submittedName>
        <fullName evidence="1">Uncharacterized protein</fullName>
    </submittedName>
</protein>
<reference evidence="1" key="1">
    <citation type="journal article" date="2023" name="Science">
        <title>Genome structures resolve the early diversification of teleost fishes.</title>
        <authorList>
            <person name="Parey E."/>
            <person name="Louis A."/>
            <person name="Montfort J."/>
            <person name="Bouchez O."/>
            <person name="Roques C."/>
            <person name="Iampietro C."/>
            <person name="Lluch J."/>
            <person name="Castinel A."/>
            <person name="Donnadieu C."/>
            <person name="Desvignes T."/>
            <person name="Floi Bucao C."/>
            <person name="Jouanno E."/>
            <person name="Wen M."/>
            <person name="Mejri S."/>
            <person name="Dirks R."/>
            <person name="Jansen H."/>
            <person name="Henkel C."/>
            <person name="Chen W.J."/>
            <person name="Zahm M."/>
            <person name="Cabau C."/>
            <person name="Klopp C."/>
            <person name="Thompson A.W."/>
            <person name="Robinson-Rechavi M."/>
            <person name="Braasch I."/>
            <person name="Lecointre G."/>
            <person name="Bobe J."/>
            <person name="Postlethwait J.H."/>
            <person name="Berthelot C."/>
            <person name="Roest Crollius H."/>
            <person name="Guiguen Y."/>
        </authorList>
    </citation>
    <scope>NUCLEOTIDE SEQUENCE</scope>
    <source>
        <strain evidence="1">WJC10195</strain>
    </source>
</reference>
<organism evidence="1 2">
    <name type="scientific">Synaphobranchus kaupii</name>
    <name type="common">Kaup's arrowtooth eel</name>
    <dbReference type="NCBI Taxonomy" id="118154"/>
    <lineage>
        <taxon>Eukaryota</taxon>
        <taxon>Metazoa</taxon>
        <taxon>Chordata</taxon>
        <taxon>Craniata</taxon>
        <taxon>Vertebrata</taxon>
        <taxon>Euteleostomi</taxon>
        <taxon>Actinopterygii</taxon>
        <taxon>Neopterygii</taxon>
        <taxon>Teleostei</taxon>
        <taxon>Anguilliformes</taxon>
        <taxon>Synaphobranchidae</taxon>
        <taxon>Synaphobranchus</taxon>
    </lineage>
</organism>
<name>A0A9Q1EBQ0_SYNKA</name>
<proteinExistence type="predicted"/>
<sequence>MPSQDYTDCTLCFVKLTHFKTRMFDAQALSSAKPASQVRRPALFIFLGMSGKSTGETGCWGLLGAAGSPSRILVCLYF</sequence>
<dbReference type="Proteomes" id="UP001152622">
    <property type="component" value="Chromosome 20"/>
</dbReference>
<comment type="caution">
    <text evidence="1">The sequence shown here is derived from an EMBL/GenBank/DDBJ whole genome shotgun (WGS) entry which is preliminary data.</text>
</comment>
<dbReference type="AlphaFoldDB" id="A0A9Q1EBQ0"/>
<dbReference type="EMBL" id="JAINUF010000020">
    <property type="protein sequence ID" value="KAJ8335811.1"/>
    <property type="molecule type" value="Genomic_DNA"/>
</dbReference>
<keyword evidence="2" id="KW-1185">Reference proteome</keyword>
<evidence type="ECO:0000313" key="2">
    <source>
        <dbReference type="Proteomes" id="UP001152622"/>
    </source>
</evidence>
<evidence type="ECO:0000313" key="1">
    <source>
        <dbReference type="EMBL" id="KAJ8335811.1"/>
    </source>
</evidence>
<accession>A0A9Q1EBQ0</accession>
<gene>
    <name evidence="1" type="ORF">SKAU_G00391530</name>
</gene>